<dbReference type="AlphaFoldDB" id="A0A5P2C7G5"/>
<dbReference type="PANTHER" id="PTHR23028">
    <property type="entry name" value="ACETYLTRANSFERASE"/>
    <property type="match status" value="1"/>
</dbReference>
<feature type="domain" description="Acyltransferase 3" evidence="2">
    <location>
        <begin position="25"/>
        <end position="364"/>
    </location>
</feature>
<feature type="transmembrane region" description="Helical" evidence="1">
    <location>
        <begin position="257"/>
        <end position="274"/>
    </location>
</feature>
<dbReference type="InterPro" id="IPR050879">
    <property type="entry name" value="Acyltransferase_3"/>
</dbReference>
<dbReference type="GO" id="GO:0016747">
    <property type="term" value="F:acyltransferase activity, transferring groups other than amino-acyl groups"/>
    <property type="evidence" value="ECO:0007669"/>
    <property type="project" value="InterPro"/>
</dbReference>
<keyword evidence="3" id="KW-0808">Transferase</keyword>
<evidence type="ECO:0000313" key="4">
    <source>
        <dbReference type="Proteomes" id="UP000322927"/>
    </source>
</evidence>
<evidence type="ECO:0000259" key="2">
    <source>
        <dbReference type="Pfam" id="PF01757"/>
    </source>
</evidence>
<evidence type="ECO:0000313" key="3">
    <source>
        <dbReference type="EMBL" id="QES38715.1"/>
    </source>
</evidence>
<feature type="transmembrane region" description="Helical" evidence="1">
    <location>
        <begin position="286"/>
        <end position="303"/>
    </location>
</feature>
<feature type="transmembrane region" description="Helical" evidence="1">
    <location>
        <begin position="383"/>
        <end position="405"/>
    </location>
</feature>
<accession>A0A5P2C7G5</accession>
<keyword evidence="3" id="KW-0012">Acyltransferase</keyword>
<dbReference type="GO" id="GO:0016020">
    <property type="term" value="C:membrane"/>
    <property type="evidence" value="ECO:0007669"/>
    <property type="project" value="TreeGrafter"/>
</dbReference>
<dbReference type="PANTHER" id="PTHR23028:SF53">
    <property type="entry name" value="ACYL_TRANSF_3 DOMAIN-CONTAINING PROTEIN"/>
    <property type="match status" value="1"/>
</dbReference>
<feature type="transmembrane region" description="Helical" evidence="1">
    <location>
        <begin position="196"/>
        <end position="218"/>
    </location>
</feature>
<evidence type="ECO:0000256" key="1">
    <source>
        <dbReference type="SAM" id="Phobius"/>
    </source>
</evidence>
<proteinExistence type="predicted"/>
<dbReference type="Pfam" id="PF01757">
    <property type="entry name" value="Acyl_transf_3"/>
    <property type="match status" value="1"/>
</dbReference>
<dbReference type="EMBL" id="CP029192">
    <property type="protein sequence ID" value="QES38715.1"/>
    <property type="molecule type" value="Genomic_DNA"/>
</dbReference>
<dbReference type="Proteomes" id="UP000322927">
    <property type="component" value="Chromosome"/>
</dbReference>
<reference evidence="3 4" key="1">
    <citation type="submission" date="2018-05" db="EMBL/GenBank/DDBJ databases">
        <title>Streptomyces venezuelae.</title>
        <authorList>
            <person name="Kim W."/>
            <person name="Lee N."/>
            <person name="Cho B.-K."/>
        </authorList>
    </citation>
    <scope>NUCLEOTIDE SEQUENCE [LARGE SCALE GENOMIC DNA]</scope>
    <source>
        <strain evidence="3 4">ATCC 14584</strain>
    </source>
</reference>
<gene>
    <name evidence="3" type="ORF">DEJ48_01585</name>
</gene>
<protein>
    <submittedName>
        <fullName evidence="3">Acyltransferase</fullName>
    </submittedName>
</protein>
<feature type="transmembrane region" description="Helical" evidence="1">
    <location>
        <begin position="159"/>
        <end position="176"/>
    </location>
</feature>
<sequence>MQVTLASAPAPTAPRPPAKRHIAPLDGLRGLAVLGVLLFHAGRFDGGFLGVDLFFVLSGFLITGQLLKEVTRDGRVDLLAFWGRRARRLLPALAVTVAGTLLLVWAFGSVTLLRFGLDDTPWVLGNLANWHFVADQVGYWDSADTRVFSHLWSIAVEEQFYLVWPPVLYLVAFGRGRFRSRRGMGRRAGSGIDGRVAALAAVGAVVSLALMIALTGPVDTTRVYEGTDTRAFSLLLGALMATTPATRAVARLGSLGASWAALFLACGIAAYWSLTDGQNSPALFRGGLFLHALAAALLIGCLAQAPDGPVGRVAGSAPLRRLGTVSYSLYLWHWPVYVLLSEERLGRTGWDRTALIVAVSVAAAALSKYLVEDPVRFRARWAHGRSGAVALVATFAVLVALWAALPVPRAGAGSVDVTRLSADG</sequence>
<dbReference type="GO" id="GO:0009103">
    <property type="term" value="P:lipopolysaccharide biosynthetic process"/>
    <property type="evidence" value="ECO:0007669"/>
    <property type="project" value="TreeGrafter"/>
</dbReference>
<organism evidence="3 4">
    <name type="scientific">Streptomyces venezuelae</name>
    <dbReference type="NCBI Taxonomy" id="54571"/>
    <lineage>
        <taxon>Bacteria</taxon>
        <taxon>Bacillati</taxon>
        <taxon>Actinomycetota</taxon>
        <taxon>Actinomycetes</taxon>
        <taxon>Kitasatosporales</taxon>
        <taxon>Streptomycetaceae</taxon>
        <taxon>Streptomyces</taxon>
    </lineage>
</organism>
<keyword evidence="1" id="KW-0812">Transmembrane</keyword>
<keyword evidence="1" id="KW-0472">Membrane</keyword>
<name>A0A5P2C7G5_STRVZ</name>
<feature type="transmembrane region" description="Helical" evidence="1">
    <location>
        <begin position="47"/>
        <end position="67"/>
    </location>
</feature>
<keyword evidence="1" id="KW-1133">Transmembrane helix</keyword>
<dbReference type="InterPro" id="IPR002656">
    <property type="entry name" value="Acyl_transf_3_dom"/>
</dbReference>
<dbReference type="OrthoDB" id="3404679at2"/>
<feature type="transmembrane region" description="Helical" evidence="1">
    <location>
        <begin position="88"/>
        <end position="108"/>
    </location>
</feature>
<feature type="transmembrane region" description="Helical" evidence="1">
    <location>
        <begin position="352"/>
        <end position="371"/>
    </location>
</feature>